<dbReference type="GO" id="GO:0005886">
    <property type="term" value="C:plasma membrane"/>
    <property type="evidence" value="ECO:0007669"/>
    <property type="project" value="UniProtKB-SubCell"/>
</dbReference>
<dbReference type="InterPro" id="IPR001251">
    <property type="entry name" value="CRAL-TRIO_dom"/>
</dbReference>
<evidence type="ECO:0000256" key="6">
    <source>
        <dbReference type="SAM" id="Coils"/>
    </source>
</evidence>
<dbReference type="InterPro" id="IPR036273">
    <property type="entry name" value="CRAL/TRIO_N_dom_sf"/>
</dbReference>
<evidence type="ECO:0000313" key="10">
    <source>
        <dbReference type="EMBL" id="CAD6244396.1"/>
    </source>
</evidence>
<dbReference type="PRINTS" id="PR00180">
    <property type="entry name" value="CRETINALDHBP"/>
</dbReference>
<keyword evidence="4" id="KW-0333">Golgi apparatus</keyword>
<comment type="similarity">
    <text evidence="5">Belongs to the SFH family.</text>
</comment>
<keyword evidence="8" id="KW-0732">Signal</keyword>
<feature type="region of interest" description="Disordered" evidence="7">
    <location>
        <begin position="564"/>
        <end position="590"/>
    </location>
</feature>
<feature type="region of interest" description="Disordered" evidence="7">
    <location>
        <begin position="131"/>
        <end position="150"/>
    </location>
</feature>
<protein>
    <recommendedName>
        <fullName evidence="9">CRAL-TRIO domain-containing protein</fullName>
    </recommendedName>
</protein>
<gene>
    <name evidence="10" type="ORF">NCGR_LOCUS29096</name>
</gene>
<name>A0A811PLS5_9POAL</name>
<dbReference type="CDD" id="cd00170">
    <property type="entry name" value="SEC14"/>
    <property type="match status" value="1"/>
</dbReference>
<dbReference type="SUPFAM" id="SSF52087">
    <property type="entry name" value="CRAL/TRIO domain"/>
    <property type="match status" value="1"/>
</dbReference>
<dbReference type="Gene3D" id="3.40.525.10">
    <property type="entry name" value="CRAL-TRIO lipid binding domain"/>
    <property type="match status" value="1"/>
</dbReference>
<dbReference type="Pfam" id="PF00650">
    <property type="entry name" value="CRAL_TRIO"/>
    <property type="match status" value="1"/>
</dbReference>
<dbReference type="SMART" id="SM00516">
    <property type="entry name" value="SEC14"/>
    <property type="match status" value="1"/>
</dbReference>
<dbReference type="InterPro" id="IPR051026">
    <property type="entry name" value="PI/PC_transfer"/>
</dbReference>
<feature type="coiled-coil region" evidence="6">
    <location>
        <begin position="1167"/>
        <end position="1194"/>
    </location>
</feature>
<evidence type="ECO:0000256" key="4">
    <source>
        <dbReference type="ARBA" id="ARBA00023034"/>
    </source>
</evidence>
<keyword evidence="6" id="KW-0175">Coiled coil</keyword>
<reference evidence="10" key="1">
    <citation type="submission" date="2020-10" db="EMBL/GenBank/DDBJ databases">
        <authorList>
            <person name="Han B."/>
            <person name="Lu T."/>
            <person name="Zhao Q."/>
            <person name="Huang X."/>
            <person name="Zhao Y."/>
        </authorList>
    </citation>
    <scope>NUCLEOTIDE SEQUENCE</scope>
</reference>
<dbReference type="InterPro" id="IPR011074">
    <property type="entry name" value="CRAL/TRIO_N_dom"/>
</dbReference>
<proteinExistence type="inferred from homology"/>
<comment type="caution">
    <text evidence="10">The sequence shown here is derived from an EMBL/GenBank/DDBJ whole genome shotgun (WGS) entry which is preliminary data.</text>
</comment>
<dbReference type="InterPro" id="IPR036865">
    <property type="entry name" value="CRAL-TRIO_dom_sf"/>
</dbReference>
<dbReference type="FunFam" id="3.40.525.10:FF:000011">
    <property type="entry name" value="SEC14 cytosolic factor"/>
    <property type="match status" value="1"/>
</dbReference>
<keyword evidence="3" id="KW-0813">Transport</keyword>
<evidence type="ECO:0000256" key="8">
    <source>
        <dbReference type="SAM" id="SignalP"/>
    </source>
</evidence>
<dbReference type="Proteomes" id="UP000604825">
    <property type="component" value="Unassembled WGS sequence"/>
</dbReference>
<dbReference type="PANTHER" id="PTHR45657:SF1">
    <property type="entry name" value="CRAL-TRIO DOMAIN-CONTAINING PROTEIN YKL091C-RELATED"/>
    <property type="match status" value="1"/>
</dbReference>
<dbReference type="PANTHER" id="PTHR45657">
    <property type="entry name" value="CRAL-TRIO DOMAIN-CONTAINING PROTEIN YKL091C-RELATED"/>
    <property type="match status" value="1"/>
</dbReference>
<comment type="subcellular location">
    <subcellularLocation>
        <location evidence="1">Cell membrane</location>
        <topology evidence="1">Peripheral membrane protein</topology>
    </subcellularLocation>
    <subcellularLocation>
        <location evidence="2">Golgi apparatus membrane</location>
        <topology evidence="2">Peripheral membrane protein</topology>
    </subcellularLocation>
</comment>
<evidence type="ECO:0000256" key="1">
    <source>
        <dbReference type="ARBA" id="ARBA00004202"/>
    </source>
</evidence>
<feature type="signal peptide" evidence="8">
    <location>
        <begin position="1"/>
        <end position="31"/>
    </location>
</feature>
<keyword evidence="11" id="KW-1185">Reference proteome</keyword>
<dbReference type="Pfam" id="PF03765">
    <property type="entry name" value="CRAL_TRIO_N"/>
    <property type="match status" value="1"/>
</dbReference>
<evidence type="ECO:0000256" key="3">
    <source>
        <dbReference type="ARBA" id="ARBA00022927"/>
    </source>
</evidence>
<feature type="domain" description="CRAL-TRIO" evidence="9">
    <location>
        <begin position="754"/>
        <end position="928"/>
    </location>
</feature>
<evidence type="ECO:0000259" key="9">
    <source>
        <dbReference type="PROSITE" id="PS50191"/>
    </source>
</evidence>
<evidence type="ECO:0000256" key="2">
    <source>
        <dbReference type="ARBA" id="ARBA00004395"/>
    </source>
</evidence>
<keyword evidence="3" id="KW-0653">Protein transport</keyword>
<evidence type="ECO:0000256" key="7">
    <source>
        <dbReference type="SAM" id="MobiDB-lite"/>
    </source>
</evidence>
<dbReference type="EMBL" id="CAJGYO010000007">
    <property type="protein sequence ID" value="CAD6244396.1"/>
    <property type="molecule type" value="Genomic_DNA"/>
</dbReference>
<dbReference type="SUPFAM" id="SSF46938">
    <property type="entry name" value="CRAL/TRIO N-terminal domain"/>
    <property type="match status" value="1"/>
</dbReference>
<dbReference type="GO" id="GO:0000139">
    <property type="term" value="C:Golgi membrane"/>
    <property type="evidence" value="ECO:0007669"/>
    <property type="project" value="UniProtKB-SubCell"/>
</dbReference>
<evidence type="ECO:0000313" key="11">
    <source>
        <dbReference type="Proteomes" id="UP000604825"/>
    </source>
</evidence>
<feature type="chain" id="PRO_5032342379" description="CRAL-TRIO domain-containing protein" evidence="8">
    <location>
        <begin position="32"/>
        <end position="1224"/>
    </location>
</feature>
<sequence length="1224" mass="136160">MLVGLGLVKWDGYSVVTVCLLLLDPVVPAIGESINAPEKVVGFIISGEENHACTQEVGNISECHSSEQGNSGFPVGNFVSVGSFPERPKMAGSLQADHLASGSTGLQGNGTQITARKNQAVNANHLLNFQYDPISRPQPRGPRTYPPRRQRKIKPYNKDLFLQANYKFVVLDTGNYQIESMDPDKMLQWEDIICVRYYSPSENFSAGDVATFTLLSRSRNSLTPSIKISSSENSTVDEDPYNVFSKFILTFDVELSVRVAKLDLSNWLHMADLGLVDDLEKLPYVSAALEQLEEKMKYWIEYRNYGGSPPSKDIFSPGSSFKSRNSFDVNTSHQISGHTISSVSDRDMVSGISELSMSPELSKSSGKGTMSKLNEKCTTTVDSNEHDPYTFYQVSDGQHLILHPLNMRCLLNHFGGSDMLPPRITAKILELETVTQSEAIRKRYRFLCHFSLTTTFQFCEIDLSDIVSPSSLAPFLDEIKKREKQRKRAAKKEESERAKAEVAAAVQASAMRFEYTNFSQSHNDVMFSLDDFEALGNNAGPSTSPPVGERKLFSDVTRLGFASAQDSPPLRLGTGDANGQSENSRDKGPSALSFASIISSSRAVAAADNSEMQKANAAGKKALDGHYDEKRKSIVEYSEDEKKAKIASLKKKAMSASQKFRHSMKRGRKSSKVMSISILDDREPEEVQAVDAFRQLLVLEELLPSQHDDYHMMLRFLKARKFDIEKAKQMWSDMLKWRKEFGADTILEEFEFKEADKVAECYPQGYHGVDKEGRPVYIERLGQIDVNRLMQVTTMDRFVKNHVKEFEKNFAIKFPACSIAAKRHIDQSTTILDVQGVGMKQFSKAARDLIGMLQKIDGDNYPETLCRMFIINAGQGFRLLWGTVKSFLDPKTTAKIHVLGNKYQSKLLEVIDASELPEIFGGTCQCEGGCMKADKGPWKDPEIMKMVQSGAGRCGSHSMSSLEAEEKMICEDDMYPKKQALFDGETQLVGDGQRSQSQKISRSRIEHPQLSPVHKELIPISHPTPGSPYSCDVPMVEKAIDAICKSQGTPPNEKLAITKAIINASDRSKPPLYAGIIALVMNIAAMVRVTRNMPGKVLGAAIGGAKPATLSESKSKIQERQRSKLSEEAVKEAEDAVSAKRLAELEEKVIALLTKPASMPVDKEEILQAAVIRISALEEELAATKKTLQETLERQMEIVAYIEKKKKKIKFHDFTGIDMQINLD</sequence>
<dbReference type="GO" id="GO:0015031">
    <property type="term" value="P:protein transport"/>
    <property type="evidence" value="ECO:0007669"/>
    <property type="project" value="UniProtKB-KW"/>
</dbReference>
<dbReference type="Gene3D" id="1.10.8.20">
    <property type="entry name" value="N-terminal domain of phosphatidylinositol transfer protein sec14p"/>
    <property type="match status" value="1"/>
</dbReference>
<dbReference type="AlphaFoldDB" id="A0A811PLS5"/>
<dbReference type="PROSITE" id="PS50191">
    <property type="entry name" value="CRAL_TRIO"/>
    <property type="match status" value="1"/>
</dbReference>
<evidence type="ECO:0000256" key="5">
    <source>
        <dbReference type="ARBA" id="ARBA00038020"/>
    </source>
</evidence>
<dbReference type="OrthoDB" id="302966at2759"/>
<dbReference type="SMART" id="SM01100">
    <property type="entry name" value="CRAL_TRIO_N"/>
    <property type="match status" value="1"/>
</dbReference>
<accession>A0A811PLS5</accession>
<organism evidence="10 11">
    <name type="scientific">Miscanthus lutarioriparius</name>
    <dbReference type="NCBI Taxonomy" id="422564"/>
    <lineage>
        <taxon>Eukaryota</taxon>
        <taxon>Viridiplantae</taxon>
        <taxon>Streptophyta</taxon>
        <taxon>Embryophyta</taxon>
        <taxon>Tracheophyta</taxon>
        <taxon>Spermatophyta</taxon>
        <taxon>Magnoliopsida</taxon>
        <taxon>Liliopsida</taxon>
        <taxon>Poales</taxon>
        <taxon>Poaceae</taxon>
        <taxon>PACMAD clade</taxon>
        <taxon>Panicoideae</taxon>
        <taxon>Andropogonodae</taxon>
        <taxon>Andropogoneae</taxon>
        <taxon>Saccharinae</taxon>
        <taxon>Miscanthus</taxon>
    </lineage>
</organism>